<dbReference type="RefSeq" id="WP_133849005.1">
    <property type="nucleotide sequence ID" value="NZ_SNXZ01000002.1"/>
</dbReference>
<evidence type="ECO:0000313" key="4">
    <source>
        <dbReference type="Proteomes" id="UP000295444"/>
    </source>
</evidence>
<dbReference type="OrthoDB" id="9793035at2"/>
<dbReference type="PANTHER" id="PTHR30005">
    <property type="entry name" value="EXOPOLYPHOSPHATASE"/>
    <property type="match status" value="1"/>
</dbReference>
<dbReference type="Gene3D" id="3.30.420.150">
    <property type="entry name" value="Exopolyphosphatase. Domain 2"/>
    <property type="match status" value="1"/>
</dbReference>
<dbReference type="InterPro" id="IPR043129">
    <property type="entry name" value="ATPase_NBD"/>
</dbReference>
<dbReference type="Pfam" id="PF02541">
    <property type="entry name" value="Ppx-GppA"/>
    <property type="match status" value="1"/>
</dbReference>
<evidence type="ECO:0000259" key="2">
    <source>
        <dbReference type="Pfam" id="PF02541"/>
    </source>
</evidence>
<dbReference type="GO" id="GO:0016462">
    <property type="term" value="F:pyrophosphatase activity"/>
    <property type="evidence" value="ECO:0007669"/>
    <property type="project" value="TreeGrafter"/>
</dbReference>
<keyword evidence="4" id="KW-1185">Reference proteome</keyword>
<feature type="domain" description="Ppx/GppA phosphatase N-terminal" evidence="2">
    <location>
        <begin position="31"/>
        <end position="296"/>
    </location>
</feature>
<dbReference type="Proteomes" id="UP000295444">
    <property type="component" value="Unassembled WGS sequence"/>
</dbReference>
<comment type="similarity">
    <text evidence="1">Belongs to the GppA/Ppx family.</text>
</comment>
<dbReference type="EMBL" id="SNXZ01000002">
    <property type="protein sequence ID" value="TDQ00266.1"/>
    <property type="molecule type" value="Genomic_DNA"/>
</dbReference>
<name>A0A4R6SFY9_LABRH</name>
<gene>
    <name evidence="3" type="ORF">EV186_102127</name>
</gene>
<evidence type="ECO:0000313" key="3">
    <source>
        <dbReference type="EMBL" id="TDQ00266.1"/>
    </source>
</evidence>
<protein>
    <submittedName>
        <fullName evidence="3">Exopolyphosphatase/guanosine-5'-triphosphate, 3'-diphosphate pyrophosphatase</fullName>
    </submittedName>
</protein>
<evidence type="ECO:0000256" key="1">
    <source>
        <dbReference type="ARBA" id="ARBA00007125"/>
    </source>
</evidence>
<dbReference type="SUPFAM" id="SSF53067">
    <property type="entry name" value="Actin-like ATPase domain"/>
    <property type="match status" value="2"/>
</dbReference>
<comment type="caution">
    <text evidence="3">The sequence shown here is derived from an EMBL/GenBank/DDBJ whole genome shotgun (WGS) entry which is preliminary data.</text>
</comment>
<dbReference type="Gene3D" id="3.30.420.40">
    <property type="match status" value="1"/>
</dbReference>
<organism evidence="3 4">
    <name type="scientific">Labedaea rhizosphaerae</name>
    <dbReference type="NCBI Taxonomy" id="598644"/>
    <lineage>
        <taxon>Bacteria</taxon>
        <taxon>Bacillati</taxon>
        <taxon>Actinomycetota</taxon>
        <taxon>Actinomycetes</taxon>
        <taxon>Pseudonocardiales</taxon>
        <taxon>Pseudonocardiaceae</taxon>
        <taxon>Labedaea</taxon>
    </lineage>
</organism>
<accession>A0A4R6SFY9</accession>
<dbReference type="AlphaFoldDB" id="A0A4R6SFY9"/>
<dbReference type="InterPro" id="IPR003695">
    <property type="entry name" value="Ppx_GppA_N"/>
</dbReference>
<dbReference type="PANTHER" id="PTHR30005:SF0">
    <property type="entry name" value="RETROGRADE REGULATION PROTEIN 2"/>
    <property type="match status" value="1"/>
</dbReference>
<proteinExistence type="inferred from homology"/>
<sequence length="297" mass="32062">MKHPRRIAVLDVGCFSAHLVVVGPGAQALRRPVLSHKVRLRLDRALDADGRIRAAGIDGIAEAVAQVKRRLDKVRASAFLPYATSCVRDATNADEVIDAVARRTGITLRLLSGKQEARMSYLAVRRWHGSGRPLTVLDVGGGTIELAVGDRAKPLFAGSLPLGARTLTRAGLDRLDRVPEMRAELLRRITAAVPDDVLATSANSPAIGCSKVFQGLATLTGSRPGQLRVDDLRRWIPRLAELSPRQRAKLPGISAHRARQSFAGAVVAEALMTATQHDVIEVCPWSSKEGLLLDLLK</sequence>
<dbReference type="InterPro" id="IPR050273">
    <property type="entry name" value="GppA/Ppx_hydrolase"/>
</dbReference>
<reference evidence="3 4" key="1">
    <citation type="submission" date="2019-03" db="EMBL/GenBank/DDBJ databases">
        <title>Genomic Encyclopedia of Type Strains, Phase IV (KMG-IV): sequencing the most valuable type-strain genomes for metagenomic binning, comparative biology and taxonomic classification.</title>
        <authorList>
            <person name="Goeker M."/>
        </authorList>
    </citation>
    <scope>NUCLEOTIDE SEQUENCE [LARGE SCALE GENOMIC DNA]</scope>
    <source>
        <strain evidence="3 4">DSM 45361</strain>
    </source>
</reference>